<gene>
    <name evidence="6" type="ORF">PPYR_08062</name>
</gene>
<evidence type="ECO:0000256" key="3">
    <source>
        <dbReference type="SAM" id="SignalP"/>
    </source>
</evidence>
<dbReference type="EMBL" id="GEZM01077058">
    <property type="protein sequence ID" value="JAV63388.1"/>
    <property type="molecule type" value="Transcribed_RNA"/>
</dbReference>
<dbReference type="AlphaFoldDB" id="A0A1Y1KS23"/>
<organism evidence="5">
    <name type="scientific">Photinus pyralis</name>
    <name type="common">Common eastern firefly</name>
    <name type="synonym">Lampyris pyralis</name>
    <dbReference type="NCBI Taxonomy" id="7054"/>
    <lineage>
        <taxon>Eukaryota</taxon>
        <taxon>Metazoa</taxon>
        <taxon>Ecdysozoa</taxon>
        <taxon>Arthropoda</taxon>
        <taxon>Hexapoda</taxon>
        <taxon>Insecta</taxon>
        <taxon>Pterygota</taxon>
        <taxon>Neoptera</taxon>
        <taxon>Endopterygota</taxon>
        <taxon>Coleoptera</taxon>
        <taxon>Polyphaga</taxon>
        <taxon>Elateriformia</taxon>
        <taxon>Elateroidea</taxon>
        <taxon>Lampyridae</taxon>
        <taxon>Lampyrinae</taxon>
        <taxon>Photinus</taxon>
    </lineage>
</organism>
<evidence type="ECO:0000313" key="5">
    <source>
        <dbReference type="EMBL" id="JAV63388.1"/>
    </source>
</evidence>
<proteinExistence type="predicted"/>
<reference evidence="6 7" key="2">
    <citation type="journal article" date="2018" name="Elife">
        <title>Firefly genomes illuminate parallel origins of bioluminescence in beetles.</title>
        <authorList>
            <person name="Fallon T.R."/>
            <person name="Lower S.E."/>
            <person name="Chang C.H."/>
            <person name="Bessho-Uehara M."/>
            <person name="Martin G.J."/>
            <person name="Bewick A.J."/>
            <person name="Behringer M."/>
            <person name="Debat H.J."/>
            <person name="Wong I."/>
            <person name="Day J.C."/>
            <person name="Suvorov A."/>
            <person name="Silva C.J."/>
            <person name="Stanger-Hall K.F."/>
            <person name="Hall D.W."/>
            <person name="Schmitz R.J."/>
            <person name="Nelson D.R."/>
            <person name="Lewis S.M."/>
            <person name="Shigenobu S."/>
            <person name="Bybee S.M."/>
            <person name="Larracuente A.M."/>
            <person name="Oba Y."/>
            <person name="Weng J.K."/>
        </authorList>
    </citation>
    <scope>NUCLEOTIDE SEQUENCE [LARGE SCALE GENOMIC DNA]</scope>
    <source>
        <strain evidence="6">1611_PpyrPB1</strain>
        <tissue evidence="6">Whole body</tissue>
    </source>
</reference>
<protein>
    <recommendedName>
        <fullName evidence="4">Single domain-containing protein</fullName>
    </recommendedName>
</protein>
<reference evidence="6" key="3">
    <citation type="submission" date="2019-08" db="EMBL/GenBank/DDBJ databases">
        <authorList>
            <consortium name="Photinus pyralis genome working group"/>
            <person name="Fallon T.R."/>
            <person name="Sander Lower S.E."/>
            <person name="Weng J.-K."/>
        </authorList>
    </citation>
    <scope>NUCLEOTIDE SEQUENCE</scope>
    <source>
        <strain evidence="6">1611_PpyrPB1</strain>
        <tissue evidence="6">Whole body</tissue>
    </source>
</reference>
<dbReference type="InParanoid" id="A0A1Y1KS23"/>
<dbReference type="GO" id="GO:0005576">
    <property type="term" value="C:extracellular region"/>
    <property type="evidence" value="ECO:0007669"/>
    <property type="project" value="UniProtKB-SubCell"/>
</dbReference>
<dbReference type="Pfam" id="PF15430">
    <property type="entry name" value="SVWC"/>
    <property type="match status" value="1"/>
</dbReference>
<reference evidence="5" key="1">
    <citation type="journal article" date="2016" name="Sci. Rep.">
        <title>Molecular characterization of firefly nuptial gifts: a multi-omics approach sheds light on postcopulatory sexual selection.</title>
        <authorList>
            <person name="Al-Wathiqui N."/>
            <person name="Fallon T.R."/>
            <person name="South A."/>
            <person name="Weng J.K."/>
            <person name="Lewis S.M."/>
        </authorList>
    </citation>
    <scope>NUCLEOTIDE SEQUENCE</scope>
</reference>
<dbReference type="OrthoDB" id="6674808at2759"/>
<dbReference type="FunCoup" id="A0A1Y1KS23">
    <property type="interactions" value="61"/>
</dbReference>
<dbReference type="PANTHER" id="PTHR39957:SF1">
    <property type="entry name" value="AT09846P1-RELATED"/>
    <property type="match status" value="1"/>
</dbReference>
<feature type="signal peptide" evidence="3">
    <location>
        <begin position="1"/>
        <end position="19"/>
    </location>
</feature>
<sequence length="115" mass="12534">MQLVHLLLLISQLLLIVNGWTSRAHVPMDPNDPTFCLSDDPLIGRLKLGESKSLHPHQCVRATCSPGMIQRAGCGVIGATPPDFIGEPDLSKPYPDCCPKLIRGIRIDPLTISKL</sequence>
<dbReference type="InterPro" id="IPR053308">
    <property type="entry name" value="Vago-like"/>
</dbReference>
<evidence type="ECO:0000313" key="7">
    <source>
        <dbReference type="Proteomes" id="UP000327044"/>
    </source>
</evidence>
<keyword evidence="3" id="KW-0732">Signal</keyword>
<name>A0A1Y1KS23_PHOPY</name>
<feature type="domain" description="Single" evidence="4">
    <location>
        <begin position="36"/>
        <end position="103"/>
    </location>
</feature>
<evidence type="ECO:0000313" key="6">
    <source>
        <dbReference type="EMBL" id="KAB0797068.1"/>
    </source>
</evidence>
<dbReference type="Proteomes" id="UP000327044">
    <property type="component" value="Unassembled WGS sequence"/>
</dbReference>
<evidence type="ECO:0000256" key="1">
    <source>
        <dbReference type="ARBA" id="ARBA00004613"/>
    </source>
</evidence>
<evidence type="ECO:0000256" key="2">
    <source>
        <dbReference type="ARBA" id="ARBA00022525"/>
    </source>
</evidence>
<keyword evidence="7" id="KW-1185">Reference proteome</keyword>
<comment type="subcellular location">
    <subcellularLocation>
        <location evidence="1">Secreted</location>
    </subcellularLocation>
</comment>
<feature type="chain" id="PRO_5033289552" description="Single domain-containing protein" evidence="3">
    <location>
        <begin position="20"/>
        <end position="115"/>
    </location>
</feature>
<keyword evidence="2" id="KW-0964">Secreted</keyword>
<dbReference type="SMART" id="SM01318">
    <property type="entry name" value="SVWC"/>
    <property type="match status" value="1"/>
</dbReference>
<dbReference type="EMBL" id="VVIM01000006">
    <property type="protein sequence ID" value="KAB0797068.1"/>
    <property type="molecule type" value="Genomic_DNA"/>
</dbReference>
<dbReference type="InterPro" id="IPR029277">
    <property type="entry name" value="SVWC_dom"/>
</dbReference>
<evidence type="ECO:0000259" key="4">
    <source>
        <dbReference type="SMART" id="SM01318"/>
    </source>
</evidence>
<accession>A0A1Y1KS23</accession>
<dbReference type="PANTHER" id="PTHR39957">
    <property type="entry name" value="AT09846P1-RELATED"/>
    <property type="match status" value="1"/>
</dbReference>